<dbReference type="Proteomes" id="UP000299102">
    <property type="component" value="Unassembled WGS sequence"/>
</dbReference>
<dbReference type="EMBL" id="BGZK01000168">
    <property type="protein sequence ID" value="GBP24994.1"/>
    <property type="molecule type" value="Genomic_DNA"/>
</dbReference>
<protein>
    <submittedName>
        <fullName evidence="2">Uncharacterized protein</fullName>
    </submittedName>
</protein>
<keyword evidence="3" id="KW-1185">Reference proteome</keyword>
<feature type="region of interest" description="Disordered" evidence="1">
    <location>
        <begin position="40"/>
        <end position="70"/>
    </location>
</feature>
<accession>A0A4C1UGF2</accession>
<sequence>MKQVEIRRNIGIERAQQLPPQFTCGSRVLAGPWGDALGGAVVGGGRSEGAAGGPEKVGAGMGARGAGGGS</sequence>
<evidence type="ECO:0000313" key="3">
    <source>
        <dbReference type="Proteomes" id="UP000299102"/>
    </source>
</evidence>
<evidence type="ECO:0000256" key="1">
    <source>
        <dbReference type="SAM" id="MobiDB-lite"/>
    </source>
</evidence>
<gene>
    <name evidence="2" type="ORF">EVAR_94288_1</name>
</gene>
<feature type="compositionally biased region" description="Gly residues" evidence="1">
    <location>
        <begin position="40"/>
        <end position="52"/>
    </location>
</feature>
<feature type="compositionally biased region" description="Gly residues" evidence="1">
    <location>
        <begin position="59"/>
        <end position="70"/>
    </location>
</feature>
<evidence type="ECO:0000313" key="2">
    <source>
        <dbReference type="EMBL" id="GBP24994.1"/>
    </source>
</evidence>
<organism evidence="2 3">
    <name type="scientific">Eumeta variegata</name>
    <name type="common">Bagworm moth</name>
    <name type="synonym">Eumeta japonica</name>
    <dbReference type="NCBI Taxonomy" id="151549"/>
    <lineage>
        <taxon>Eukaryota</taxon>
        <taxon>Metazoa</taxon>
        <taxon>Ecdysozoa</taxon>
        <taxon>Arthropoda</taxon>
        <taxon>Hexapoda</taxon>
        <taxon>Insecta</taxon>
        <taxon>Pterygota</taxon>
        <taxon>Neoptera</taxon>
        <taxon>Endopterygota</taxon>
        <taxon>Lepidoptera</taxon>
        <taxon>Glossata</taxon>
        <taxon>Ditrysia</taxon>
        <taxon>Tineoidea</taxon>
        <taxon>Psychidae</taxon>
        <taxon>Oiketicinae</taxon>
        <taxon>Eumeta</taxon>
    </lineage>
</organism>
<proteinExistence type="predicted"/>
<dbReference type="AlphaFoldDB" id="A0A4C1UGF2"/>
<reference evidence="2 3" key="1">
    <citation type="journal article" date="2019" name="Commun. Biol.">
        <title>The bagworm genome reveals a unique fibroin gene that provides high tensile strength.</title>
        <authorList>
            <person name="Kono N."/>
            <person name="Nakamura H."/>
            <person name="Ohtoshi R."/>
            <person name="Tomita M."/>
            <person name="Numata K."/>
            <person name="Arakawa K."/>
        </authorList>
    </citation>
    <scope>NUCLEOTIDE SEQUENCE [LARGE SCALE GENOMIC DNA]</scope>
</reference>
<name>A0A4C1UGF2_EUMVA</name>
<comment type="caution">
    <text evidence="2">The sequence shown here is derived from an EMBL/GenBank/DDBJ whole genome shotgun (WGS) entry which is preliminary data.</text>
</comment>